<evidence type="ECO:0000313" key="2">
    <source>
        <dbReference type="EMBL" id="AWX43554.1"/>
    </source>
</evidence>
<reference evidence="2 3" key="1">
    <citation type="submission" date="2018-06" db="EMBL/GenBank/DDBJ databases">
        <title>Spongiibacterium sp. HME9304 Genome sequencing and assembly.</title>
        <authorList>
            <person name="Kang H."/>
            <person name="Kim H."/>
            <person name="Joh K."/>
        </authorList>
    </citation>
    <scope>NUCLEOTIDE SEQUENCE [LARGE SCALE GENOMIC DNA]</scope>
    <source>
        <strain evidence="2 3">HME9304</strain>
    </source>
</reference>
<name>A0A2Z4LPQ5_9FLAO</name>
<feature type="transmembrane region" description="Helical" evidence="1">
    <location>
        <begin position="131"/>
        <end position="151"/>
    </location>
</feature>
<keyword evidence="3" id="KW-1185">Reference proteome</keyword>
<feature type="transmembrane region" description="Helical" evidence="1">
    <location>
        <begin position="199"/>
        <end position="223"/>
    </location>
</feature>
<proteinExistence type="predicted"/>
<evidence type="ECO:0000256" key="1">
    <source>
        <dbReference type="SAM" id="Phobius"/>
    </source>
</evidence>
<feature type="transmembrane region" description="Helical" evidence="1">
    <location>
        <begin position="36"/>
        <end position="57"/>
    </location>
</feature>
<feature type="transmembrane region" description="Helical" evidence="1">
    <location>
        <begin position="77"/>
        <end position="94"/>
    </location>
</feature>
<sequence>MTQEFIQFCKDHFYIPLYLITWAVAVYRYRRYFDTVLKYLPILIIYTFFTELLGYFIKNHDDFQFFSDDRYDWHNVIIYNIYQIVFFLFFYWVYWKTITNKSSKKIIKYGAFVCLLSYIVSAFFQNPLHEQLNYAHAVGSLILIFALILYFNEKRAEKNPFSQKHNLLFWVGLGLFIFYVVFPFILLSDYLNLNISLQFQLRTILLVAIVLMYSLFMIGLVLGKRKAFR</sequence>
<feature type="transmembrane region" description="Helical" evidence="1">
    <location>
        <begin position="106"/>
        <end position="125"/>
    </location>
</feature>
<gene>
    <name evidence="2" type="ORF">HME9304_00543</name>
</gene>
<dbReference type="KEGG" id="spon:HME9304_00543"/>
<organism evidence="2 3">
    <name type="scientific">Flagellimonas maritima</name>
    <dbReference type="NCBI Taxonomy" id="1383885"/>
    <lineage>
        <taxon>Bacteria</taxon>
        <taxon>Pseudomonadati</taxon>
        <taxon>Bacteroidota</taxon>
        <taxon>Flavobacteriia</taxon>
        <taxon>Flavobacteriales</taxon>
        <taxon>Flavobacteriaceae</taxon>
        <taxon>Flagellimonas</taxon>
    </lineage>
</organism>
<keyword evidence="1" id="KW-0812">Transmembrane</keyword>
<keyword evidence="1" id="KW-0472">Membrane</keyword>
<protein>
    <submittedName>
        <fullName evidence="2">Uncharacterized protein</fullName>
    </submittedName>
</protein>
<dbReference type="EMBL" id="CP030104">
    <property type="protein sequence ID" value="AWX43554.1"/>
    <property type="molecule type" value="Genomic_DNA"/>
</dbReference>
<feature type="transmembrane region" description="Helical" evidence="1">
    <location>
        <begin position="167"/>
        <end position="187"/>
    </location>
</feature>
<dbReference type="AlphaFoldDB" id="A0A2Z4LPQ5"/>
<evidence type="ECO:0000313" key="3">
    <source>
        <dbReference type="Proteomes" id="UP000248536"/>
    </source>
</evidence>
<dbReference type="Proteomes" id="UP000248536">
    <property type="component" value="Chromosome"/>
</dbReference>
<accession>A0A2Z4LPQ5</accession>
<keyword evidence="1" id="KW-1133">Transmembrane helix</keyword>